<organism evidence="7 8">
    <name type="scientific">Caulochytrium protostelioides</name>
    <dbReference type="NCBI Taxonomy" id="1555241"/>
    <lineage>
        <taxon>Eukaryota</taxon>
        <taxon>Fungi</taxon>
        <taxon>Fungi incertae sedis</taxon>
        <taxon>Chytridiomycota</taxon>
        <taxon>Chytridiomycota incertae sedis</taxon>
        <taxon>Chytridiomycetes</taxon>
        <taxon>Caulochytriales</taxon>
        <taxon>Caulochytriaceae</taxon>
        <taxon>Caulochytrium</taxon>
    </lineage>
</organism>
<evidence type="ECO:0000256" key="5">
    <source>
        <dbReference type="ARBA" id="ARBA00023288"/>
    </source>
</evidence>
<gene>
    <name evidence="7" type="ORF">CXG81DRAFT_12872</name>
</gene>
<keyword evidence="2" id="KW-0472">Membrane</keyword>
<evidence type="ECO:0000256" key="3">
    <source>
        <dbReference type="ARBA" id="ARBA00023139"/>
    </source>
</evidence>
<dbReference type="OrthoDB" id="10250354at2759"/>
<dbReference type="InterPro" id="IPR018253">
    <property type="entry name" value="DnaJ_domain_CS"/>
</dbReference>
<evidence type="ECO:0000313" key="8">
    <source>
        <dbReference type="Proteomes" id="UP000274922"/>
    </source>
</evidence>
<evidence type="ECO:0000256" key="1">
    <source>
        <dbReference type="ARBA" id="ARBA00004635"/>
    </source>
</evidence>
<dbReference type="InterPro" id="IPR051434">
    <property type="entry name" value="DnaJ_C_subfamily_member5"/>
</dbReference>
<dbReference type="Gene3D" id="1.10.287.110">
    <property type="entry name" value="DnaJ domain"/>
    <property type="match status" value="1"/>
</dbReference>
<dbReference type="CDD" id="cd06257">
    <property type="entry name" value="DnaJ"/>
    <property type="match status" value="1"/>
</dbReference>
<dbReference type="InterPro" id="IPR036869">
    <property type="entry name" value="J_dom_sf"/>
</dbReference>
<evidence type="ECO:0000313" key="7">
    <source>
        <dbReference type="EMBL" id="RKP00735.1"/>
    </source>
</evidence>
<dbReference type="GO" id="GO:0005737">
    <property type="term" value="C:cytoplasm"/>
    <property type="evidence" value="ECO:0007669"/>
    <property type="project" value="UniProtKB-ARBA"/>
</dbReference>
<evidence type="ECO:0000256" key="2">
    <source>
        <dbReference type="ARBA" id="ARBA00023136"/>
    </source>
</evidence>
<sequence>MEEDPLAGAVPASQNRDFYAILDIDRSADVDTIKRAYRRAALRNHPDKVGQSPEAVEKFQNIVRAHEVLTDEKSRRIYDEYGE</sequence>
<accession>A0A4P9X6D5</accession>
<dbReference type="PANTHER" id="PTHR44027:SF7">
    <property type="entry name" value="DNAJ HOMOLOG SUBFAMILY C MEMBER 5 HOMOLOG"/>
    <property type="match status" value="1"/>
</dbReference>
<keyword evidence="3" id="KW-0564">Palmitate</keyword>
<dbReference type="PANTHER" id="PTHR44027">
    <property type="entry name" value="DNAJ HOMOLOG SUBFAMILY C MEMBER 5 HOMOLOG"/>
    <property type="match status" value="1"/>
</dbReference>
<protein>
    <recommendedName>
        <fullName evidence="6">J domain-containing protein</fullName>
    </recommendedName>
</protein>
<comment type="subcellular location">
    <subcellularLocation>
        <location evidence="1">Membrane</location>
        <topology evidence="1">Lipid-anchor</topology>
    </subcellularLocation>
</comment>
<dbReference type="STRING" id="1555241.A0A4P9X6D5"/>
<keyword evidence="8" id="KW-1185">Reference proteome</keyword>
<proteinExistence type="predicted"/>
<feature type="non-terminal residue" evidence="7">
    <location>
        <position position="83"/>
    </location>
</feature>
<dbReference type="EMBL" id="ML014201">
    <property type="protein sequence ID" value="RKP00735.1"/>
    <property type="molecule type" value="Genomic_DNA"/>
</dbReference>
<dbReference type="PROSITE" id="PS50076">
    <property type="entry name" value="DNAJ_2"/>
    <property type="match status" value="1"/>
</dbReference>
<dbReference type="Pfam" id="PF00226">
    <property type="entry name" value="DnaJ"/>
    <property type="match status" value="1"/>
</dbReference>
<evidence type="ECO:0000256" key="4">
    <source>
        <dbReference type="ARBA" id="ARBA00023186"/>
    </source>
</evidence>
<dbReference type="GO" id="GO:0016020">
    <property type="term" value="C:membrane"/>
    <property type="evidence" value="ECO:0007669"/>
    <property type="project" value="UniProtKB-SubCell"/>
</dbReference>
<name>A0A4P9X6D5_9FUNG</name>
<evidence type="ECO:0000259" key="6">
    <source>
        <dbReference type="PROSITE" id="PS50076"/>
    </source>
</evidence>
<dbReference type="PROSITE" id="PS00636">
    <property type="entry name" value="DNAJ_1"/>
    <property type="match status" value="1"/>
</dbReference>
<dbReference type="SUPFAM" id="SSF46565">
    <property type="entry name" value="Chaperone J-domain"/>
    <property type="match status" value="1"/>
</dbReference>
<dbReference type="PRINTS" id="PR00625">
    <property type="entry name" value="JDOMAIN"/>
</dbReference>
<reference evidence="8" key="1">
    <citation type="journal article" date="2018" name="Nat. Microbiol.">
        <title>Leveraging single-cell genomics to expand the fungal tree of life.</title>
        <authorList>
            <person name="Ahrendt S.R."/>
            <person name="Quandt C.A."/>
            <person name="Ciobanu D."/>
            <person name="Clum A."/>
            <person name="Salamov A."/>
            <person name="Andreopoulos B."/>
            <person name="Cheng J.F."/>
            <person name="Woyke T."/>
            <person name="Pelin A."/>
            <person name="Henrissat B."/>
            <person name="Reynolds N.K."/>
            <person name="Benny G.L."/>
            <person name="Smith M.E."/>
            <person name="James T.Y."/>
            <person name="Grigoriev I.V."/>
        </authorList>
    </citation>
    <scope>NUCLEOTIDE SEQUENCE [LARGE SCALE GENOMIC DNA]</scope>
    <source>
        <strain evidence="8">ATCC 52028</strain>
    </source>
</reference>
<dbReference type="Proteomes" id="UP000274922">
    <property type="component" value="Unassembled WGS sequence"/>
</dbReference>
<keyword evidence="4" id="KW-0143">Chaperone</keyword>
<feature type="domain" description="J" evidence="6">
    <location>
        <begin position="17"/>
        <end position="82"/>
    </location>
</feature>
<dbReference type="InterPro" id="IPR001623">
    <property type="entry name" value="DnaJ_domain"/>
</dbReference>
<keyword evidence="5" id="KW-0449">Lipoprotein</keyword>
<dbReference type="SMART" id="SM00271">
    <property type="entry name" value="DnaJ"/>
    <property type="match status" value="1"/>
</dbReference>
<dbReference type="AlphaFoldDB" id="A0A4P9X6D5"/>